<dbReference type="PANTHER" id="PTHR43584">
    <property type="entry name" value="NUCLEOTIDYL TRANSFERASE"/>
    <property type="match status" value="1"/>
</dbReference>
<dbReference type="EMBL" id="MN739692">
    <property type="protein sequence ID" value="QHT21461.1"/>
    <property type="molecule type" value="Genomic_DNA"/>
</dbReference>
<dbReference type="Pfam" id="PF12804">
    <property type="entry name" value="NTP_transf_3"/>
    <property type="match status" value="1"/>
</dbReference>
<dbReference type="InterPro" id="IPR029044">
    <property type="entry name" value="Nucleotide-diphossugar_trans"/>
</dbReference>
<name>A0A6C0DYL2_9ZZZZ</name>
<accession>A0A6C0DYL2</accession>
<evidence type="ECO:0000256" key="3">
    <source>
        <dbReference type="ARBA" id="ARBA00022695"/>
    </source>
</evidence>
<dbReference type="EC" id="2.7.7.23" evidence="1"/>
<dbReference type="InterPro" id="IPR025877">
    <property type="entry name" value="MobA-like_NTP_Trfase"/>
</dbReference>
<feature type="domain" description="MobA-like NTP transferase" evidence="5">
    <location>
        <begin position="6"/>
        <end position="124"/>
    </location>
</feature>
<keyword evidence="2" id="KW-0808">Transferase</keyword>
<evidence type="ECO:0000256" key="2">
    <source>
        <dbReference type="ARBA" id="ARBA00022679"/>
    </source>
</evidence>
<dbReference type="InterPro" id="IPR050065">
    <property type="entry name" value="GlmU-like"/>
</dbReference>
<sequence>MGFIVTILAGGEGKRMRSTTPKVLHLFNYKPILTRVLDAAISLTPDKIIVVTGKYHNQIVKVLNKYMDTCGITFVEQAVALGTGNAIQCCLDHYTDDDDVLILNGDMPLVNESVIHSLVECQRSLKPCGTLVTATLENPEGYGRIVKSGELFEIVEEASCSPQEKDIKEVNAGIYLFHADILRKCVPVLSNENSKGEYYFTDVIRHAFDLNYKVNTFTIPENLNYTIRGVNTPEELLDLETLFHTVCFTEPSVTP</sequence>
<dbReference type="PANTHER" id="PTHR43584:SF3">
    <property type="entry name" value="BIFUNCTIONAL PROTEIN GLMU"/>
    <property type="match status" value="1"/>
</dbReference>
<evidence type="ECO:0000313" key="6">
    <source>
        <dbReference type="EMBL" id="QHT21461.1"/>
    </source>
</evidence>
<organism evidence="6">
    <name type="scientific">viral metagenome</name>
    <dbReference type="NCBI Taxonomy" id="1070528"/>
    <lineage>
        <taxon>unclassified sequences</taxon>
        <taxon>metagenomes</taxon>
        <taxon>organismal metagenomes</taxon>
    </lineage>
</organism>
<evidence type="ECO:0000256" key="4">
    <source>
        <dbReference type="ARBA" id="ARBA00048493"/>
    </source>
</evidence>
<dbReference type="AlphaFoldDB" id="A0A6C0DYL2"/>
<keyword evidence="3" id="KW-0548">Nucleotidyltransferase</keyword>
<comment type="catalytic activity">
    <reaction evidence="4">
        <text>N-acetyl-alpha-D-glucosamine 1-phosphate + UTP + H(+) = UDP-N-acetyl-alpha-D-glucosamine + diphosphate</text>
        <dbReference type="Rhea" id="RHEA:13509"/>
        <dbReference type="ChEBI" id="CHEBI:15378"/>
        <dbReference type="ChEBI" id="CHEBI:33019"/>
        <dbReference type="ChEBI" id="CHEBI:46398"/>
        <dbReference type="ChEBI" id="CHEBI:57705"/>
        <dbReference type="ChEBI" id="CHEBI:57776"/>
        <dbReference type="EC" id="2.7.7.23"/>
    </reaction>
</comment>
<evidence type="ECO:0000256" key="1">
    <source>
        <dbReference type="ARBA" id="ARBA00012457"/>
    </source>
</evidence>
<dbReference type="SUPFAM" id="SSF53448">
    <property type="entry name" value="Nucleotide-diphospho-sugar transferases"/>
    <property type="match status" value="1"/>
</dbReference>
<proteinExistence type="predicted"/>
<dbReference type="Gene3D" id="3.90.550.10">
    <property type="entry name" value="Spore Coat Polysaccharide Biosynthesis Protein SpsA, Chain A"/>
    <property type="match status" value="1"/>
</dbReference>
<evidence type="ECO:0000259" key="5">
    <source>
        <dbReference type="Pfam" id="PF12804"/>
    </source>
</evidence>
<reference evidence="6" key="1">
    <citation type="journal article" date="2020" name="Nature">
        <title>Giant virus diversity and host interactions through global metagenomics.</title>
        <authorList>
            <person name="Schulz F."/>
            <person name="Roux S."/>
            <person name="Paez-Espino D."/>
            <person name="Jungbluth S."/>
            <person name="Walsh D.A."/>
            <person name="Denef V.J."/>
            <person name="McMahon K.D."/>
            <person name="Konstantinidis K.T."/>
            <person name="Eloe-Fadrosh E.A."/>
            <person name="Kyrpides N.C."/>
            <person name="Woyke T."/>
        </authorList>
    </citation>
    <scope>NUCLEOTIDE SEQUENCE</scope>
    <source>
        <strain evidence="6">GVMAG-M-3300023174-92</strain>
    </source>
</reference>
<dbReference type="GO" id="GO:0003977">
    <property type="term" value="F:UDP-N-acetylglucosamine diphosphorylase activity"/>
    <property type="evidence" value="ECO:0007669"/>
    <property type="project" value="UniProtKB-EC"/>
</dbReference>
<protein>
    <recommendedName>
        <fullName evidence="1">UDP-N-acetylglucosamine diphosphorylase</fullName>
        <ecNumber evidence="1">2.7.7.23</ecNumber>
    </recommendedName>
</protein>
<dbReference type="CDD" id="cd02540">
    <property type="entry name" value="GT2_GlmU_N_bac"/>
    <property type="match status" value="1"/>
</dbReference>